<reference evidence="8" key="1">
    <citation type="submission" date="2016-12" db="EMBL/GenBank/DDBJ databases">
        <authorList>
            <person name="Jung M.Y."/>
            <person name="Lee S.H."/>
        </authorList>
    </citation>
    <scope>NUCLEOTIDE SEQUENCE [LARGE SCALE GENOMIC DNA]</scope>
    <source>
        <strain evidence="8">WiKim39</strain>
    </source>
</reference>
<evidence type="ECO:0000313" key="8">
    <source>
        <dbReference type="Proteomes" id="UP000187499"/>
    </source>
</evidence>
<keyword evidence="3" id="KW-0132">Cell division</keyword>
<dbReference type="EMBL" id="CP019323">
    <property type="protein sequence ID" value="APX72818.1"/>
    <property type="molecule type" value="Genomic_DNA"/>
</dbReference>
<feature type="region of interest" description="Disordered" evidence="6">
    <location>
        <begin position="170"/>
        <end position="231"/>
    </location>
</feature>
<dbReference type="AlphaFoldDB" id="A0A1P8Q4N1"/>
<feature type="compositionally biased region" description="Polar residues" evidence="6">
    <location>
        <begin position="76"/>
        <end position="90"/>
    </location>
</feature>
<dbReference type="InterPro" id="IPR019933">
    <property type="entry name" value="DivIVA_domain"/>
</dbReference>
<dbReference type="Gene3D" id="6.10.250.660">
    <property type="match status" value="1"/>
</dbReference>
<dbReference type="GO" id="GO:0051301">
    <property type="term" value="P:cell division"/>
    <property type="evidence" value="ECO:0007669"/>
    <property type="project" value="UniProtKB-KW"/>
</dbReference>
<feature type="compositionally biased region" description="Polar residues" evidence="6">
    <location>
        <begin position="179"/>
        <end position="208"/>
    </location>
</feature>
<dbReference type="NCBIfam" id="NF010725">
    <property type="entry name" value="PRK14127.1"/>
    <property type="match status" value="1"/>
</dbReference>
<name>A0A1P8Q4N1_9LACO</name>
<evidence type="ECO:0000256" key="6">
    <source>
        <dbReference type="SAM" id="MobiDB-lite"/>
    </source>
</evidence>
<dbReference type="STRING" id="1847728.BTM29_09755"/>
<dbReference type="RefSeq" id="WP_076616828.1">
    <property type="nucleotide sequence ID" value="NZ_CP019323.1"/>
</dbReference>
<protein>
    <recommendedName>
        <fullName evidence="9">Cell division protein DivIVA</fullName>
    </recommendedName>
</protein>
<evidence type="ECO:0000256" key="5">
    <source>
        <dbReference type="ARBA" id="ARBA00023306"/>
    </source>
</evidence>
<feature type="region of interest" description="Disordered" evidence="6">
    <location>
        <begin position="76"/>
        <end position="108"/>
    </location>
</feature>
<sequence>MNNMNQMNGFNPQPNNDNEFVLNFQPNDILQKEFKTKMRGYDPTEVDQFLDGIIKDYEAYSNELNRIQSENENLKNQLGSKGQRPQQAQPMKNRAVGPRPQMKNQQKSASAIAAEAESSTNFDILKRISNLENRVFGHDFSNGLPEENGHDANVKQFASAAVPNNMNGVESGHNEINPRMNQQNADHGTQQPQMNNQQGFNDQNHFQSNRQGQNMNGFNGNINNNGNFNQY</sequence>
<proteinExistence type="predicted"/>
<dbReference type="InterPro" id="IPR007793">
    <property type="entry name" value="DivIVA_fam"/>
</dbReference>
<dbReference type="Pfam" id="PF05103">
    <property type="entry name" value="DivIVA"/>
    <property type="match status" value="1"/>
</dbReference>
<keyword evidence="5" id="KW-0131">Cell cycle</keyword>
<dbReference type="NCBIfam" id="TIGR03544">
    <property type="entry name" value="DivI1A_domain"/>
    <property type="match status" value="1"/>
</dbReference>
<keyword evidence="2" id="KW-0963">Cytoplasm</keyword>
<accession>A0A1P8Q4N1</accession>
<keyword evidence="4" id="KW-0175">Coiled coil</keyword>
<evidence type="ECO:0000256" key="1">
    <source>
        <dbReference type="ARBA" id="ARBA00004496"/>
    </source>
</evidence>
<dbReference type="GO" id="GO:0005737">
    <property type="term" value="C:cytoplasm"/>
    <property type="evidence" value="ECO:0007669"/>
    <property type="project" value="UniProtKB-SubCell"/>
</dbReference>
<feature type="compositionally biased region" description="Low complexity" evidence="6">
    <location>
        <begin position="209"/>
        <end position="231"/>
    </location>
</feature>
<evidence type="ECO:0000313" key="7">
    <source>
        <dbReference type="EMBL" id="APX72818.1"/>
    </source>
</evidence>
<evidence type="ECO:0000256" key="2">
    <source>
        <dbReference type="ARBA" id="ARBA00022490"/>
    </source>
</evidence>
<dbReference type="PANTHER" id="PTHR35794:SF1">
    <property type="entry name" value="CELL CYCLE PROTEIN GPSB"/>
    <property type="match status" value="1"/>
</dbReference>
<dbReference type="KEGG" id="lalw:BTM29_09755"/>
<dbReference type="PANTHER" id="PTHR35794">
    <property type="entry name" value="CELL DIVISION PROTEIN DIVIVA"/>
    <property type="match status" value="1"/>
</dbReference>
<organism evidence="7 8">
    <name type="scientific">Companilactobacillus allii</name>
    <dbReference type="NCBI Taxonomy" id="1847728"/>
    <lineage>
        <taxon>Bacteria</taxon>
        <taxon>Bacillati</taxon>
        <taxon>Bacillota</taxon>
        <taxon>Bacilli</taxon>
        <taxon>Lactobacillales</taxon>
        <taxon>Lactobacillaceae</taxon>
        <taxon>Companilactobacillus</taxon>
    </lineage>
</organism>
<evidence type="ECO:0000256" key="4">
    <source>
        <dbReference type="ARBA" id="ARBA00023054"/>
    </source>
</evidence>
<comment type="subcellular location">
    <subcellularLocation>
        <location evidence="1">Cytoplasm</location>
    </subcellularLocation>
</comment>
<evidence type="ECO:0008006" key="9">
    <source>
        <dbReference type="Google" id="ProtNLM"/>
    </source>
</evidence>
<keyword evidence="8" id="KW-1185">Reference proteome</keyword>
<dbReference type="Proteomes" id="UP000187499">
    <property type="component" value="Chromosome"/>
</dbReference>
<evidence type="ECO:0000256" key="3">
    <source>
        <dbReference type="ARBA" id="ARBA00022618"/>
    </source>
</evidence>
<gene>
    <name evidence="7" type="ORF">BTM29_09755</name>
</gene>